<dbReference type="EMBL" id="UGSO01000001">
    <property type="protein sequence ID" value="SUB17881.1"/>
    <property type="molecule type" value="Genomic_DNA"/>
</dbReference>
<sequence>MVGQLDAMAGRDFTLTRFNRFVAELDNLAAIQADQVIVVMLLRQFEDRLAAFKVVTSHNTGIIKLVQNTVNGRQANLFANVDQAFIQIFRTDVMALRFLKHFQNFQSGQRYFQASLL</sequence>
<dbReference type="Proteomes" id="UP000254640">
    <property type="component" value="Unassembled WGS sequence"/>
</dbReference>
<organism evidence="1 2">
    <name type="scientific">Enterobacter agglomerans</name>
    <name type="common">Erwinia herbicola</name>
    <name type="synonym">Pantoea agglomerans</name>
    <dbReference type="NCBI Taxonomy" id="549"/>
    <lineage>
        <taxon>Bacteria</taxon>
        <taxon>Pseudomonadati</taxon>
        <taxon>Pseudomonadota</taxon>
        <taxon>Gammaproteobacteria</taxon>
        <taxon>Enterobacterales</taxon>
        <taxon>Erwiniaceae</taxon>
        <taxon>Pantoea</taxon>
        <taxon>Pantoea agglomerans group</taxon>
    </lineage>
</organism>
<evidence type="ECO:0000313" key="2">
    <source>
        <dbReference type="Proteomes" id="UP000254640"/>
    </source>
</evidence>
<evidence type="ECO:0000313" key="1">
    <source>
        <dbReference type="EMBL" id="SUB17881.1"/>
    </source>
</evidence>
<dbReference type="AlphaFoldDB" id="A0A379AJ73"/>
<accession>A0A379AJ73</accession>
<reference evidence="1 2" key="1">
    <citation type="submission" date="2018-06" db="EMBL/GenBank/DDBJ databases">
        <authorList>
            <consortium name="Pathogen Informatics"/>
            <person name="Doyle S."/>
        </authorList>
    </citation>
    <scope>NUCLEOTIDE SEQUENCE [LARGE SCALE GENOMIC DNA]</scope>
    <source>
        <strain evidence="1 2">NCTC9381</strain>
    </source>
</reference>
<protein>
    <submittedName>
        <fullName evidence="1">Uncharacterized protein</fullName>
    </submittedName>
</protein>
<name>A0A379AJ73_ENTAG</name>
<gene>
    <name evidence="1" type="ORF">NCTC9381_03815</name>
</gene>
<keyword evidence="2" id="KW-1185">Reference proteome</keyword>
<dbReference type="AntiFam" id="ANF00190">
    <property type="entry name" value="Shadow ORF (opposite fur)"/>
</dbReference>
<proteinExistence type="predicted"/>